<accession>A0A9Q3H1I0</accession>
<dbReference type="InterPro" id="IPR012337">
    <property type="entry name" value="RNaseH-like_sf"/>
</dbReference>
<dbReference type="PANTHER" id="PTHR10267:SF0">
    <property type="entry name" value="DNA POLYMERASE SUBUNIT GAMMA-1"/>
    <property type="match status" value="1"/>
</dbReference>
<dbReference type="Pfam" id="PF00476">
    <property type="entry name" value="DNA_pol_A"/>
    <property type="match status" value="1"/>
</dbReference>
<dbReference type="SMART" id="SM00482">
    <property type="entry name" value="POLAc"/>
    <property type="match status" value="1"/>
</dbReference>
<comment type="caution">
    <text evidence="3">The sequence shown here is derived from an EMBL/GenBank/DDBJ whole genome shotgun (WGS) entry which is preliminary data.</text>
</comment>
<dbReference type="InterPro" id="IPR041336">
    <property type="entry name" value="DNApol_Exo"/>
</dbReference>
<dbReference type="InterPro" id="IPR043502">
    <property type="entry name" value="DNA/RNA_pol_sf"/>
</dbReference>
<name>A0A9Q3H1I0_9BASI</name>
<dbReference type="Gene3D" id="1.10.150.20">
    <property type="entry name" value="5' to 3' exonuclease, C-terminal subdomain"/>
    <property type="match status" value="1"/>
</dbReference>
<evidence type="ECO:0000256" key="1">
    <source>
        <dbReference type="ARBA" id="ARBA00031966"/>
    </source>
</evidence>
<reference evidence="3" key="1">
    <citation type="submission" date="2021-03" db="EMBL/GenBank/DDBJ databases">
        <title>Draft genome sequence of rust myrtle Austropuccinia psidii MF-1, a brazilian biotype.</title>
        <authorList>
            <person name="Quecine M.C."/>
            <person name="Pachon D.M.R."/>
            <person name="Bonatelli M.L."/>
            <person name="Correr F.H."/>
            <person name="Franceschini L.M."/>
            <person name="Leite T.F."/>
            <person name="Margarido G.R.A."/>
            <person name="Almeida C.A."/>
            <person name="Ferrarezi J.A."/>
            <person name="Labate C.A."/>
        </authorList>
    </citation>
    <scope>NUCLEOTIDE SEQUENCE</scope>
    <source>
        <strain evidence="3">MF-1</strain>
    </source>
</reference>
<dbReference type="GO" id="GO:0005760">
    <property type="term" value="C:gamma DNA polymerase complex"/>
    <property type="evidence" value="ECO:0007669"/>
    <property type="project" value="InterPro"/>
</dbReference>
<dbReference type="GO" id="GO:0006264">
    <property type="term" value="P:mitochondrial DNA replication"/>
    <property type="evidence" value="ECO:0007669"/>
    <property type="project" value="TreeGrafter"/>
</dbReference>
<dbReference type="Gene3D" id="3.30.420.390">
    <property type="match status" value="2"/>
</dbReference>
<dbReference type="Gene3D" id="3.30.70.370">
    <property type="match status" value="1"/>
</dbReference>
<dbReference type="InterPro" id="IPR001098">
    <property type="entry name" value="DNA-dir_DNA_pol_A_palm_dom"/>
</dbReference>
<dbReference type="GO" id="GO:0003887">
    <property type="term" value="F:DNA-directed DNA polymerase activity"/>
    <property type="evidence" value="ECO:0007669"/>
    <property type="project" value="InterPro"/>
</dbReference>
<organism evidence="3 4">
    <name type="scientific">Austropuccinia psidii MF-1</name>
    <dbReference type="NCBI Taxonomy" id="1389203"/>
    <lineage>
        <taxon>Eukaryota</taxon>
        <taxon>Fungi</taxon>
        <taxon>Dikarya</taxon>
        <taxon>Basidiomycota</taxon>
        <taxon>Pucciniomycotina</taxon>
        <taxon>Pucciniomycetes</taxon>
        <taxon>Pucciniales</taxon>
        <taxon>Sphaerophragmiaceae</taxon>
        <taxon>Austropuccinia</taxon>
    </lineage>
</organism>
<evidence type="ECO:0000313" key="3">
    <source>
        <dbReference type="EMBL" id="MBW0487527.1"/>
    </source>
</evidence>
<dbReference type="GO" id="GO:0003677">
    <property type="term" value="F:DNA binding"/>
    <property type="evidence" value="ECO:0007669"/>
    <property type="project" value="InterPro"/>
</dbReference>
<proteinExistence type="predicted"/>
<dbReference type="Proteomes" id="UP000765509">
    <property type="component" value="Unassembled WGS sequence"/>
</dbReference>
<feature type="domain" description="DNA-directed DNA polymerase family A palm" evidence="2">
    <location>
        <begin position="1041"/>
        <end position="1275"/>
    </location>
</feature>
<evidence type="ECO:0000313" key="4">
    <source>
        <dbReference type="Proteomes" id="UP000765509"/>
    </source>
</evidence>
<dbReference type="PRINTS" id="PR00867">
    <property type="entry name" value="DNAPOLG"/>
</dbReference>
<dbReference type="GO" id="GO:0008408">
    <property type="term" value="F:3'-5' exonuclease activity"/>
    <property type="evidence" value="ECO:0007669"/>
    <property type="project" value="TreeGrafter"/>
</dbReference>
<dbReference type="SUPFAM" id="SSF53098">
    <property type="entry name" value="Ribonuclease H-like"/>
    <property type="match status" value="1"/>
</dbReference>
<gene>
    <name evidence="3" type="ORF">O181_027242</name>
</gene>
<dbReference type="PANTHER" id="PTHR10267">
    <property type="entry name" value="DNA POLYMERASE SUBUNIT GAMMA-1"/>
    <property type="match status" value="1"/>
</dbReference>
<dbReference type="OrthoDB" id="5588663at2759"/>
<keyword evidence="4" id="KW-1185">Reference proteome</keyword>
<dbReference type="SUPFAM" id="SSF56672">
    <property type="entry name" value="DNA/RNA polymerases"/>
    <property type="match status" value="1"/>
</dbReference>
<protein>
    <recommendedName>
        <fullName evidence="1">Mitochondrial DNA polymerase catalytic subunit</fullName>
    </recommendedName>
</protein>
<sequence>MQNQGRENLNSKLELSSLVGIGVRTFQVVRKNEISNRLIHQDLGIGSSNDFKFLSWMKSLKKRISISPSIGIKHLIQSPSIFYLQSRKFVSHSLTHQDSRPLAHSFDHSSYGNDIVRNAVGVQLLPPSIHSQIFPQTPFPSPSKQALDISRQHLARHGLNTKLSDPIQAPLIQLPPLQGNSIHQHFIRLGFDRAEPYLSLAKKFASTQIPALPTNWSQQPGWTIYHSDGSFEAIDHPPQDQNALVLDVETLPGHTHGPVMAVAVSASAWYSWLSPWLLGKSDQPNQLLPMPSTTHRLIIGHHVGFDRARIEQEYSLDRTLNRFIDTMSLHIATFGLSNPQRPAFLSSQKRRLQDVDLNTSQTSNAILTHPSNTLAKNIESSQDIDIECWTNVASMNSLEDVAKLHCNIQLDKTIRNAFLDCNRTQILDHLNQLIDYCARDVAATHAVYCKLLPIFLQQCPHPVSFAGMLQMGNPFLPVDETWERFIERSEAAFRIKSSTIKASLLELAEATRKLMFSKNPKTGRLIYEDDHWLKQLDWTPKKARWTHSSSVSVTSNDSQSTLSNDFHQNSKKINTVPAWFADLNRCEESGLLRIPLESPLASLLFQVKFNGQPVIWSRKLGWMFGRVIDSNDINTDHPNPEVFFHDIPAHIPLFENEHVFKISLSEGHSTHRVRTLLARKHFKSFSNGVLSSPYHEAIMACGISKTLSSSDDSIVKAVTLKLTNLAQEAKMLDQRQAMQDPWLRQLDWTPVQDELDYALIEKVLPNKLPKSANEVCSISNSAATKSTHLKRASLAKATQLEEEDKVWPHWYWQLTRNGINQISLTTKSQITPLLLRLSFCGFPLYRSKQHGWTFRVPLDKLQDPYLSRKPLVFDAERDPSFFNDQEEAIYFKVPHPEGDNENVGSPLSKAFDKAFETNVLTANPLCIGLSPGSSFQSNDKSWKEADSLALADNARRALSTNLECSYWLNAAQRIKDQMVFWQPDRVAEDGTTYETILDRLEPSKRKQGLILPQVIVMGTITRRATEKTWLAAANAKKNKIGTELKSMIRAPPGYAIVGADVDSEELWISSVMGDAQFGMHGATAIGWMTLEGTKAAGTDLHSKTASILGISRNDAKVFNYSRIYGAGISHAVQLLMKADPRATKEEATKLAKRLYASTKGVKNYRGDVFDSKFWYGGTESYLFNTLEKIASADYPQTPTLNCGITRALRKCHLPRPGQGSDFMTSRVNWVVQSSGVDYLHMLIVAMDYLLDRYGINARYMISVHDEIRYLSTWKDRHRCALALQIANLWTRCQFAYKLEMDNLPQSCAWFSAVDIDYVLRKEVDLPCTTPSNPDPIPPGQSLNILQLLEFNPEGLGQAIKSHQAVCRSPEQMSESLSLEDSHDLKHRCTQLEWLEAQASQDKEEIKRLWKKAESLSFAKFIEQQEAVFLKNDVKKKIANFCQTSQSLTASANKNIESIPEAKGSKSTPPSHSKITIPLPWAKALENSTIARTNLYKKNGKHNLDHNDDPDLMAWKLFDNAELNQNYQNFDRIR</sequence>
<dbReference type="InterPro" id="IPR002297">
    <property type="entry name" value="DNA-dir_DNA_pol_A_mt"/>
</dbReference>
<evidence type="ECO:0000259" key="2">
    <source>
        <dbReference type="SMART" id="SM00482"/>
    </source>
</evidence>
<dbReference type="EMBL" id="AVOT02009173">
    <property type="protein sequence ID" value="MBW0487527.1"/>
    <property type="molecule type" value="Genomic_DNA"/>
</dbReference>
<dbReference type="FunFam" id="3.30.420.390:FF:000003">
    <property type="entry name" value="DNA polymerase gamma, mitochondrial"/>
    <property type="match status" value="1"/>
</dbReference>
<dbReference type="Pfam" id="PF18136">
    <property type="entry name" value="DNApol_Exo"/>
    <property type="match status" value="1"/>
</dbReference>